<gene>
    <name evidence="2" type="ORF">EYE40_02635</name>
</gene>
<comment type="caution">
    <text evidence="2">The sequence shown here is derived from an EMBL/GenBank/DDBJ whole genome shotgun (WGS) entry which is preliminary data.</text>
</comment>
<feature type="transmembrane region" description="Helical" evidence="1">
    <location>
        <begin position="20"/>
        <end position="42"/>
    </location>
</feature>
<feature type="transmembrane region" description="Helical" evidence="1">
    <location>
        <begin position="62"/>
        <end position="87"/>
    </location>
</feature>
<feature type="transmembrane region" description="Helical" evidence="1">
    <location>
        <begin position="94"/>
        <end position="121"/>
    </location>
</feature>
<organism evidence="2 3">
    <name type="scientific">Glaciihabitans arcticus</name>
    <dbReference type="NCBI Taxonomy" id="2668039"/>
    <lineage>
        <taxon>Bacteria</taxon>
        <taxon>Bacillati</taxon>
        <taxon>Actinomycetota</taxon>
        <taxon>Actinomycetes</taxon>
        <taxon>Micrococcales</taxon>
        <taxon>Microbacteriaceae</taxon>
        <taxon>Glaciihabitans</taxon>
    </lineage>
</organism>
<evidence type="ECO:0000313" key="2">
    <source>
        <dbReference type="EMBL" id="TBN56381.1"/>
    </source>
</evidence>
<evidence type="ECO:0000313" key="3">
    <source>
        <dbReference type="Proteomes" id="UP000294194"/>
    </source>
</evidence>
<sequence length="126" mass="13131">MTKTPGPAEAPPSRHPAIAALDVIVGFAFLLTGLGIAFVVIATSLQFPLLLGNCTQECAAGLLNALVVVIIAVTVLAWALGAGFFIVRAFQKRVAWFWPTIAFAVIVVTFWVGTALVGLSLPGVAQ</sequence>
<dbReference type="Proteomes" id="UP000294194">
    <property type="component" value="Unassembled WGS sequence"/>
</dbReference>
<keyword evidence="1" id="KW-0472">Membrane</keyword>
<protein>
    <submittedName>
        <fullName evidence="2">Uncharacterized protein</fullName>
    </submittedName>
</protein>
<reference evidence="3" key="1">
    <citation type="submission" date="2019-02" db="EMBL/GenBank/DDBJ databases">
        <title>Glaciihabitans arcticus sp. nov., a psychrotolerant bacterium isolated from polar soil.</title>
        <authorList>
            <person name="Dahal R.H."/>
        </authorList>
    </citation>
    <scope>NUCLEOTIDE SEQUENCE [LARGE SCALE GENOMIC DNA]</scope>
    <source>
        <strain evidence="3">RP-3-7</strain>
    </source>
</reference>
<accession>A0A4Q9GNT1</accession>
<proteinExistence type="predicted"/>
<keyword evidence="1" id="KW-0812">Transmembrane</keyword>
<dbReference type="RefSeq" id="WP_130980491.1">
    <property type="nucleotide sequence ID" value="NZ_SISG01000001.1"/>
</dbReference>
<keyword evidence="1" id="KW-1133">Transmembrane helix</keyword>
<dbReference type="AlphaFoldDB" id="A0A4Q9GNT1"/>
<dbReference type="EMBL" id="SISG01000001">
    <property type="protein sequence ID" value="TBN56381.1"/>
    <property type="molecule type" value="Genomic_DNA"/>
</dbReference>
<name>A0A4Q9GNT1_9MICO</name>
<keyword evidence="3" id="KW-1185">Reference proteome</keyword>
<evidence type="ECO:0000256" key="1">
    <source>
        <dbReference type="SAM" id="Phobius"/>
    </source>
</evidence>